<dbReference type="InterPro" id="IPR007507">
    <property type="entry name" value="Glycos_transf_N"/>
</dbReference>
<evidence type="ECO:0000256" key="7">
    <source>
        <dbReference type="ARBA" id="ARBA00022679"/>
    </source>
</evidence>
<feature type="domain" description="Glycosyl transferase family 1" evidence="14">
    <location>
        <begin position="248"/>
        <end position="401"/>
    </location>
</feature>
<dbReference type="EMBL" id="JXOK01000058">
    <property type="protein sequence ID" value="KIN10158.1"/>
    <property type="molecule type" value="Genomic_DNA"/>
</dbReference>
<evidence type="ECO:0000256" key="13">
    <source>
        <dbReference type="RuleBase" id="RU365103"/>
    </source>
</evidence>
<evidence type="ECO:0000256" key="9">
    <source>
        <dbReference type="ARBA" id="ARBA00031445"/>
    </source>
</evidence>
<dbReference type="Pfam" id="PF04413">
    <property type="entry name" value="Glycos_transf_N"/>
    <property type="match status" value="1"/>
</dbReference>
<evidence type="ECO:0000313" key="16">
    <source>
        <dbReference type="EMBL" id="KIN10158.1"/>
    </source>
</evidence>
<dbReference type="GO" id="GO:0005886">
    <property type="term" value="C:plasma membrane"/>
    <property type="evidence" value="ECO:0007669"/>
    <property type="project" value="UniProtKB-SubCell"/>
</dbReference>
<dbReference type="SUPFAM" id="SSF53756">
    <property type="entry name" value="UDP-Glycosyltransferase/glycogen phosphorylase"/>
    <property type="match status" value="1"/>
</dbReference>
<evidence type="ECO:0000256" key="11">
    <source>
        <dbReference type="PIRSR" id="PIRSR639901-1"/>
    </source>
</evidence>
<reference evidence="16 17" key="1">
    <citation type="submission" date="2015-01" db="EMBL/GenBank/DDBJ databases">
        <title>Draft genome of Vibrio mytili type strain CAIM 528.</title>
        <authorList>
            <person name="Gonzalez-Castillo A."/>
            <person name="Gomez-Gil B."/>
            <person name="Enciso-Ibarra J."/>
        </authorList>
    </citation>
    <scope>NUCLEOTIDE SEQUENCE [LARGE SCALE GENOMIC DNA]</scope>
    <source>
        <strain evidence="16 17">CAIM 528</strain>
    </source>
</reference>
<dbReference type="UniPathway" id="UPA00958"/>
<keyword evidence="6" id="KW-0997">Cell inner membrane</keyword>
<dbReference type="EC" id="2.4.99.12" evidence="4 13"/>
<comment type="function">
    <text evidence="13">Involved in lipopolysaccharide (LPS) biosynthesis. Catalyzes the transfer of 3-deoxy-D-manno-octulosonate (Kdo) residue(s) from CMP-Kdo to lipid IV(A), the tetraacyldisaccharide-1,4'-bisphosphate precursor of lipid A.</text>
</comment>
<gene>
    <name evidence="16" type="ORF">SU60_14930</name>
</gene>
<dbReference type="PANTHER" id="PTHR42755:SF1">
    <property type="entry name" value="3-DEOXY-D-MANNO-OCTULOSONIC ACID TRANSFERASE, MITOCHONDRIAL-RELATED"/>
    <property type="match status" value="1"/>
</dbReference>
<keyword evidence="13" id="KW-0472">Membrane</keyword>
<dbReference type="FunFam" id="3.40.50.11720:FF:000001">
    <property type="entry name" value="3-deoxy-D-manno-octulosonic acid transferase"/>
    <property type="match status" value="1"/>
</dbReference>
<keyword evidence="13" id="KW-1133">Transmembrane helix</keyword>
<comment type="catalytic activity">
    <reaction evidence="10 13">
        <text>lipid IVA (E. coli) + CMP-3-deoxy-beta-D-manno-octulosonate = alpha-Kdo-(2-&gt;6)-lipid IVA (E. coli) + CMP + H(+)</text>
        <dbReference type="Rhea" id="RHEA:28066"/>
        <dbReference type="ChEBI" id="CHEBI:15378"/>
        <dbReference type="ChEBI" id="CHEBI:58603"/>
        <dbReference type="ChEBI" id="CHEBI:60364"/>
        <dbReference type="ChEBI" id="CHEBI:60377"/>
        <dbReference type="ChEBI" id="CHEBI:85987"/>
        <dbReference type="EC" id="2.4.99.12"/>
    </reaction>
</comment>
<comment type="subcellular location">
    <subcellularLocation>
        <location evidence="1">Cell inner membrane</location>
        <topology evidence="1">Single-pass membrane protein</topology>
        <orientation evidence="1">Cytoplasmic side</orientation>
    </subcellularLocation>
    <subcellularLocation>
        <location evidence="13">Cell membrane</location>
    </subcellularLocation>
</comment>
<keyword evidence="17" id="KW-1185">Reference proteome</keyword>
<dbReference type="PANTHER" id="PTHR42755">
    <property type="entry name" value="3-DEOXY-MANNO-OCTULOSONATE CYTIDYLYLTRANSFERASE"/>
    <property type="match status" value="1"/>
</dbReference>
<comment type="caution">
    <text evidence="16">The sequence shown here is derived from an EMBL/GenBank/DDBJ whole genome shotgun (WGS) entry which is preliminary data.</text>
</comment>
<feature type="transmembrane region" description="Helical" evidence="13">
    <location>
        <begin position="6"/>
        <end position="23"/>
    </location>
</feature>
<dbReference type="Gene3D" id="3.40.50.2000">
    <property type="entry name" value="Glycogen Phosphorylase B"/>
    <property type="match status" value="1"/>
</dbReference>
<feature type="active site" description="Proton acceptor" evidence="11">
    <location>
        <position position="62"/>
    </location>
</feature>
<dbReference type="GO" id="GO:0009245">
    <property type="term" value="P:lipid A biosynthetic process"/>
    <property type="evidence" value="ECO:0007669"/>
    <property type="project" value="TreeGrafter"/>
</dbReference>
<evidence type="ECO:0000259" key="14">
    <source>
        <dbReference type="Pfam" id="PF00534"/>
    </source>
</evidence>
<keyword evidence="7 13" id="KW-0808">Transferase</keyword>
<evidence type="ECO:0000259" key="15">
    <source>
        <dbReference type="Pfam" id="PF04413"/>
    </source>
</evidence>
<evidence type="ECO:0000256" key="2">
    <source>
        <dbReference type="ARBA" id="ARBA00004713"/>
    </source>
</evidence>
<accession>A0A0C3E706</accession>
<dbReference type="Proteomes" id="UP000031977">
    <property type="component" value="Unassembled WGS sequence"/>
</dbReference>
<keyword evidence="13" id="KW-0812">Transmembrane</keyword>
<evidence type="ECO:0000256" key="5">
    <source>
        <dbReference type="ARBA" id="ARBA00019077"/>
    </source>
</evidence>
<evidence type="ECO:0000256" key="10">
    <source>
        <dbReference type="ARBA" id="ARBA00049183"/>
    </source>
</evidence>
<evidence type="ECO:0000256" key="12">
    <source>
        <dbReference type="PIRSR" id="PIRSR639901-2"/>
    </source>
</evidence>
<dbReference type="RefSeq" id="WP_041156215.1">
    <property type="nucleotide sequence ID" value="NZ_CBCRVP010000020.1"/>
</dbReference>
<evidence type="ECO:0000256" key="8">
    <source>
        <dbReference type="ARBA" id="ARBA00022968"/>
    </source>
</evidence>
<dbReference type="GO" id="GO:0043842">
    <property type="term" value="F:Kdo transferase activity"/>
    <property type="evidence" value="ECO:0007669"/>
    <property type="project" value="UniProtKB-EC"/>
</dbReference>
<dbReference type="InterPro" id="IPR001296">
    <property type="entry name" value="Glyco_trans_1"/>
</dbReference>
<dbReference type="FunFam" id="3.40.50.2000:FF:000032">
    <property type="entry name" value="3-deoxy-D-manno-octulosonic acid transferase"/>
    <property type="match status" value="1"/>
</dbReference>
<dbReference type="Pfam" id="PF00534">
    <property type="entry name" value="Glycos_transf_1"/>
    <property type="match status" value="1"/>
</dbReference>
<sequence>MLIRLVYTLLLALASPILLFGLYKSKPNKPKFGARWKEHFGITPKLDTHQRPIWIHAVSVGESIAATPLIKALKEQNPEQAILVTTTTSTGAEQVAKLGDLVEHRYMPIDFGFAIKGFLKAINPKQMLIIETELWPNTLNVVHKAGIPIIVVNARLSEKSCQNYSKVQPLFNLLHPCLTKVLCQTDSDTERFARLGVNQAKLAVTGSIKFDIQISDDVKDQGKALRCELGVNRPVWIAASTHKGEDEQVLDAHKQVLESQPNALLILVPRHPERFNDVYALCQQQGFNTVRRTALSSINAQEEITDSTQVYLGDTMGEMLVLIGAADVCFMGGSLIGDKVGGHNVLEPAALGVPVITGPSYYNFAEIVTVLSQSNTLEIVDSSKQLAEHISEQLGNPKTTQSQWEKHHSPLAETIKLILEE</sequence>
<dbReference type="InterPro" id="IPR039901">
    <property type="entry name" value="Kdotransferase"/>
</dbReference>
<dbReference type="InterPro" id="IPR038107">
    <property type="entry name" value="Glycos_transf_N_sf"/>
</dbReference>
<proteinExistence type="inferred from homology"/>
<comment type="pathway">
    <text evidence="2 13">Bacterial outer membrane biogenesis; LPS core biosynthesis.</text>
</comment>
<feature type="site" description="Transition state stabilizer" evidence="12">
    <location>
        <position position="209"/>
    </location>
</feature>
<feature type="site" description="Transition state stabilizer" evidence="12">
    <location>
        <position position="131"/>
    </location>
</feature>
<evidence type="ECO:0000256" key="3">
    <source>
        <dbReference type="ARBA" id="ARBA00006380"/>
    </source>
</evidence>
<keyword evidence="13" id="KW-0448">Lipopolysaccharide biosynthesis</keyword>
<dbReference type="Gene3D" id="3.40.50.11720">
    <property type="entry name" value="3-Deoxy-D-manno-octulosonic-acid transferase, N-terminal domain"/>
    <property type="match status" value="1"/>
</dbReference>
<dbReference type="OrthoDB" id="9789797at2"/>
<protein>
    <recommendedName>
        <fullName evidence="5 13">3-deoxy-D-manno-octulosonic acid transferase</fullName>
        <shortName evidence="13">Kdo transferase</shortName>
        <ecNumber evidence="4 13">2.4.99.12</ecNumber>
    </recommendedName>
    <alternativeName>
        <fullName evidence="9 13">Lipid IV(A) 3-deoxy-D-manno-octulosonic acid transferase</fullName>
    </alternativeName>
</protein>
<name>A0A0C3E706_9VIBR</name>
<dbReference type="GO" id="GO:0009244">
    <property type="term" value="P:lipopolysaccharide core region biosynthetic process"/>
    <property type="evidence" value="ECO:0007669"/>
    <property type="project" value="UniProtKB-UniRule"/>
</dbReference>
<keyword evidence="13" id="KW-1003">Cell membrane</keyword>
<dbReference type="STRING" id="50718.SU60_14930"/>
<evidence type="ECO:0000256" key="6">
    <source>
        <dbReference type="ARBA" id="ARBA00022519"/>
    </source>
</evidence>
<organism evidence="16 17">
    <name type="scientific">Vibrio mytili</name>
    <dbReference type="NCBI Taxonomy" id="50718"/>
    <lineage>
        <taxon>Bacteria</taxon>
        <taxon>Pseudomonadati</taxon>
        <taxon>Pseudomonadota</taxon>
        <taxon>Gammaproteobacteria</taxon>
        <taxon>Vibrionales</taxon>
        <taxon>Vibrionaceae</taxon>
        <taxon>Vibrio</taxon>
    </lineage>
</organism>
<dbReference type="NCBIfam" id="NF004388">
    <property type="entry name" value="PRK05749.1-4"/>
    <property type="match status" value="1"/>
</dbReference>
<evidence type="ECO:0000256" key="4">
    <source>
        <dbReference type="ARBA" id="ARBA00012621"/>
    </source>
</evidence>
<comment type="similarity">
    <text evidence="3">Belongs to the glycosyltransferase group 1 family. Glycosyltransferase 30 subfamily.</text>
</comment>
<dbReference type="AlphaFoldDB" id="A0A0C3E706"/>
<feature type="domain" description="3-deoxy-D-manno-octulosonic-acid transferase N-terminal" evidence="15">
    <location>
        <begin position="35"/>
        <end position="212"/>
    </location>
</feature>
<evidence type="ECO:0000313" key="17">
    <source>
        <dbReference type="Proteomes" id="UP000031977"/>
    </source>
</evidence>
<evidence type="ECO:0000256" key="1">
    <source>
        <dbReference type="ARBA" id="ARBA00004388"/>
    </source>
</evidence>
<keyword evidence="8" id="KW-0735">Signal-anchor</keyword>